<keyword evidence="3" id="KW-1185">Reference proteome</keyword>
<accession>M0AGW9</accession>
<dbReference type="Proteomes" id="UP000011648">
    <property type="component" value="Unassembled WGS sequence"/>
</dbReference>
<dbReference type="STRING" id="1230458.C484_00750"/>
<evidence type="ECO:0000313" key="3">
    <source>
        <dbReference type="Proteomes" id="UP000011648"/>
    </source>
</evidence>
<dbReference type="RefSeq" id="WP_006824065.1">
    <property type="nucleotide sequence ID" value="NZ_AOIL01000006.1"/>
</dbReference>
<dbReference type="EMBL" id="AOIL01000006">
    <property type="protein sequence ID" value="ELY96618.1"/>
    <property type="molecule type" value="Genomic_DNA"/>
</dbReference>
<dbReference type="PATRIC" id="fig|1230458.4.peg.140"/>
<name>M0AGW9_9EURY</name>
<proteinExistence type="predicted"/>
<protein>
    <recommendedName>
        <fullName evidence="1">RelE toxin-related domain-containing protein</fullName>
    </recommendedName>
</protein>
<sequence length="107" mass="12064">MSAKSSGECDTVPVVWTQHGREQWHNERRNAAADRSTERAWRESVEVDYPSARDGARGRYHPDGDCVLIVKRDAGGADVVVTVINLNDRGVREQAYVRYQAAYGWSQ</sequence>
<feature type="domain" description="RelE toxin-related" evidence="1">
    <location>
        <begin position="17"/>
        <end position="86"/>
    </location>
</feature>
<comment type="caution">
    <text evidence="2">The sequence shown here is derived from an EMBL/GenBank/DDBJ whole genome shotgun (WGS) entry which is preliminary data.</text>
</comment>
<dbReference type="InterPro" id="IPR058996">
    <property type="entry name" value="Toxin-rel_dom"/>
</dbReference>
<evidence type="ECO:0000259" key="1">
    <source>
        <dbReference type="Pfam" id="PF26442"/>
    </source>
</evidence>
<dbReference type="AlphaFoldDB" id="M0AGW9"/>
<organism evidence="2 3">
    <name type="scientific">Natrialba taiwanensis DSM 12281</name>
    <dbReference type="NCBI Taxonomy" id="1230458"/>
    <lineage>
        <taxon>Archaea</taxon>
        <taxon>Methanobacteriati</taxon>
        <taxon>Methanobacteriota</taxon>
        <taxon>Stenosarchaea group</taxon>
        <taxon>Halobacteria</taxon>
        <taxon>Halobacteriales</taxon>
        <taxon>Natrialbaceae</taxon>
        <taxon>Natrialba</taxon>
    </lineage>
</organism>
<dbReference type="Pfam" id="PF26442">
    <property type="entry name" value="Halo_toxin"/>
    <property type="match status" value="1"/>
</dbReference>
<evidence type="ECO:0000313" key="2">
    <source>
        <dbReference type="EMBL" id="ELY96618.1"/>
    </source>
</evidence>
<gene>
    <name evidence="2" type="ORF">C484_00750</name>
</gene>
<reference evidence="2 3" key="1">
    <citation type="journal article" date="2014" name="PLoS Genet.">
        <title>Phylogenetically driven sequencing of extremely halophilic archaea reveals strategies for static and dynamic osmo-response.</title>
        <authorList>
            <person name="Becker E.A."/>
            <person name="Seitzer P.M."/>
            <person name="Tritt A."/>
            <person name="Larsen D."/>
            <person name="Krusor M."/>
            <person name="Yao A.I."/>
            <person name="Wu D."/>
            <person name="Madern D."/>
            <person name="Eisen J.A."/>
            <person name="Darling A.E."/>
            <person name="Facciotti M.T."/>
        </authorList>
    </citation>
    <scope>NUCLEOTIDE SEQUENCE [LARGE SCALE GENOMIC DNA]</scope>
    <source>
        <strain evidence="2 3">DSM 12281</strain>
    </source>
</reference>